<evidence type="ECO:0000259" key="1">
    <source>
        <dbReference type="Pfam" id="PF13358"/>
    </source>
</evidence>
<name>A0A371IKG2_9FIRM</name>
<protein>
    <recommendedName>
        <fullName evidence="1">Tc1-like transposase DDE domain-containing protein</fullName>
    </recommendedName>
</protein>
<dbReference type="GO" id="GO:0003676">
    <property type="term" value="F:nucleic acid binding"/>
    <property type="evidence" value="ECO:0007669"/>
    <property type="project" value="InterPro"/>
</dbReference>
<dbReference type="EMBL" id="MBEW02000016">
    <property type="protein sequence ID" value="RDY20953.1"/>
    <property type="molecule type" value="Genomic_DNA"/>
</dbReference>
<dbReference type="InterPro" id="IPR036397">
    <property type="entry name" value="RNaseH_sf"/>
</dbReference>
<evidence type="ECO:0000313" key="4">
    <source>
        <dbReference type="Proteomes" id="UP000093352"/>
    </source>
</evidence>
<evidence type="ECO:0000313" key="2">
    <source>
        <dbReference type="EMBL" id="RDY20953.1"/>
    </source>
</evidence>
<accession>A0A371IKG2</accession>
<dbReference type="Pfam" id="PF13358">
    <property type="entry name" value="DDE_3"/>
    <property type="match status" value="1"/>
</dbReference>
<reference evidence="2" key="2">
    <citation type="submission" date="2018-07" db="EMBL/GenBank/DDBJ databases">
        <authorList>
            <person name="Quirk P.G."/>
            <person name="Krulwich T.A."/>
        </authorList>
    </citation>
    <scope>NUCLEOTIDE SEQUENCE</scope>
    <source>
        <strain evidence="2">CCRI-22567</strain>
    </source>
</reference>
<feature type="domain" description="Tc1-like transposase DDE" evidence="1">
    <location>
        <begin position="2"/>
        <end position="41"/>
    </location>
</feature>
<dbReference type="Proteomes" id="UP000093352">
    <property type="component" value="Unassembled WGS sequence"/>
</dbReference>
<dbReference type="Gene3D" id="3.30.420.10">
    <property type="entry name" value="Ribonuclease H-like superfamily/Ribonuclease H"/>
    <property type="match status" value="1"/>
</dbReference>
<sequence length="43" mass="4885">MILLICDGASWHKSKGLKISKNIKIIHIPPYTPEINPIEQICK</sequence>
<reference evidence="2 4" key="1">
    <citation type="journal article" date="2016" name="Genome Announc.">
        <title>Draft Genome Sequence of Criibacterium bergeronii gen. nov., sp. nov., Strain CCRI-22567T, Isolated from a Vaginal Sample from a Woman with Bacterial Vaginosis.</title>
        <authorList>
            <person name="Maheux A.F."/>
            <person name="Berube E."/>
            <person name="Boudreau D.K."/>
            <person name="Raymond F."/>
            <person name="Corbeil J."/>
            <person name="Roy P.H."/>
            <person name="Boissinot M."/>
            <person name="Omar R.F."/>
        </authorList>
    </citation>
    <scope>NUCLEOTIDE SEQUENCE [LARGE SCALE GENOMIC DNA]</scope>
    <source>
        <strain evidence="2 4">CCRI-22567</strain>
    </source>
</reference>
<keyword evidence="4" id="KW-1185">Reference proteome</keyword>
<dbReference type="EMBL" id="MBEW02000016">
    <property type="protein sequence ID" value="RDY20955.1"/>
    <property type="molecule type" value="Genomic_DNA"/>
</dbReference>
<organism evidence="2 4">
    <name type="scientific">Criibacterium bergeronii</name>
    <dbReference type="NCBI Taxonomy" id="1871336"/>
    <lineage>
        <taxon>Bacteria</taxon>
        <taxon>Bacillati</taxon>
        <taxon>Bacillota</taxon>
        <taxon>Clostridia</taxon>
        <taxon>Peptostreptococcales</taxon>
        <taxon>Filifactoraceae</taxon>
        <taxon>Criibacterium</taxon>
    </lineage>
</organism>
<comment type="caution">
    <text evidence="2">The sequence shown here is derived from an EMBL/GenBank/DDBJ whole genome shotgun (WGS) entry which is preliminary data.</text>
</comment>
<dbReference type="InterPro" id="IPR038717">
    <property type="entry name" value="Tc1-like_DDE_dom"/>
</dbReference>
<evidence type="ECO:0000313" key="3">
    <source>
        <dbReference type="EMBL" id="RDY20955.1"/>
    </source>
</evidence>
<proteinExistence type="predicted"/>
<dbReference type="AlphaFoldDB" id="A0A371IKG2"/>
<gene>
    <name evidence="2" type="ORF">BBG48_007425</name>
    <name evidence="3" type="ORF">BBG48_007435</name>
</gene>